<feature type="chain" id="PRO_5015353230" evidence="1">
    <location>
        <begin position="20"/>
        <end position="170"/>
    </location>
</feature>
<sequence length="170" mass="19829">MSNLLNLILFFIQFGLCFGVDLPKSLMVNEITFNISANFDWNQNVINSLNEHSSSYDMNNNTLLSDEEIINNINIGSQEDYKNRFCSILVQNNKLLEGQLRIYNSQPLIRLHYRGIEPEVLQGKKQQFEALKNSIITMQNIIVNQMNEIKTYVDNEVRNYISTTLHRHKN</sequence>
<proteinExistence type="evidence at transcript level"/>
<reference evidence="2" key="2">
    <citation type="submission" date="2017-05" db="EMBL/GenBank/DDBJ databases">
        <authorList>
            <person name="Song R."/>
            <person name="Chenine A.L."/>
            <person name="Ruprecht R.M."/>
        </authorList>
    </citation>
    <scope>NUCLEOTIDE SEQUENCE</scope>
</reference>
<reference evidence="2" key="1">
    <citation type="journal article" date="2016" name="Mol. Plant Pathol.">
        <title>Dual RNA-seq reveals Meloidogyne graminicola transcriptome and candidate effectors during the interaction with rice plants.</title>
        <authorList>
            <person name="Petitot A.S."/>
            <person name="Dereeper A."/>
            <person name="Agbessi M."/>
            <person name="Da Silva C."/>
            <person name="Guy J."/>
            <person name="Ardisson M."/>
            <person name="Fernandez D."/>
        </authorList>
    </citation>
    <scope>NUCLEOTIDE SEQUENCE</scope>
</reference>
<organism evidence="2">
    <name type="scientific">Meloidogyne graminicola</name>
    <dbReference type="NCBI Taxonomy" id="189291"/>
    <lineage>
        <taxon>Eukaryota</taxon>
        <taxon>Metazoa</taxon>
        <taxon>Ecdysozoa</taxon>
        <taxon>Nematoda</taxon>
        <taxon>Chromadorea</taxon>
        <taxon>Rhabditida</taxon>
        <taxon>Tylenchina</taxon>
        <taxon>Tylenchomorpha</taxon>
        <taxon>Tylenchoidea</taxon>
        <taxon>Meloidogynidae</taxon>
        <taxon>Meloidogyninae</taxon>
        <taxon>Meloidogyne</taxon>
    </lineage>
</organism>
<dbReference type="EMBL" id="MF166627">
    <property type="protein sequence ID" value="AVZ46783.1"/>
    <property type="molecule type" value="mRNA"/>
</dbReference>
<keyword evidence="1" id="KW-0732">Signal</keyword>
<evidence type="ECO:0000313" key="2">
    <source>
        <dbReference type="EMBL" id="AVZ46783.1"/>
    </source>
</evidence>
<name>A0A2R4SDE9_9BILA</name>
<protein>
    <submittedName>
        <fullName evidence="2">Uncharacterized protein</fullName>
    </submittedName>
</protein>
<feature type="signal peptide" evidence="1">
    <location>
        <begin position="1"/>
        <end position="19"/>
    </location>
</feature>
<dbReference type="AlphaFoldDB" id="A0A2R4SDE9"/>
<accession>A0A2R4SDE9</accession>
<evidence type="ECO:0000256" key="1">
    <source>
        <dbReference type="SAM" id="SignalP"/>
    </source>
</evidence>